<gene>
    <name evidence="2" type="ORF">IEQ34_017286</name>
</gene>
<evidence type="ECO:0000313" key="3">
    <source>
        <dbReference type="Proteomes" id="UP000775213"/>
    </source>
</evidence>
<sequence length="229" mass="25829">MAEDILQNIEDGELWLPSDVIRAVGVRRHHHHHHHHLSGRLAAMDDLAQKLACLDLLDRRRAIPSVKPFKDSTFNPEVQFPGQGRPFSSLPPANGGYKAPVRRRVAADEWTGAYFPVSKPVHKFYPALPVDSNVERIRLATARVLQRQRQQHGHVVNRFIPTRSACSGRETGGTGVFLPRVYRVDSKKKPSNVQGTSQFQQSMWSPALGKQSVKLLPSSEIDLPHDWTY</sequence>
<name>A0AAV7GAY4_DENCH</name>
<evidence type="ECO:0000313" key="2">
    <source>
        <dbReference type="EMBL" id="KAH0452962.1"/>
    </source>
</evidence>
<feature type="region of interest" description="Disordered" evidence="1">
    <location>
        <begin position="74"/>
        <end position="93"/>
    </location>
</feature>
<dbReference type="Proteomes" id="UP000775213">
    <property type="component" value="Unassembled WGS sequence"/>
</dbReference>
<proteinExistence type="predicted"/>
<comment type="caution">
    <text evidence="2">The sequence shown here is derived from an EMBL/GenBank/DDBJ whole genome shotgun (WGS) entry which is preliminary data.</text>
</comment>
<reference evidence="2 3" key="1">
    <citation type="journal article" date="2021" name="Hortic Res">
        <title>Chromosome-scale assembly of the Dendrobium chrysotoxum genome enhances the understanding of orchid evolution.</title>
        <authorList>
            <person name="Zhang Y."/>
            <person name="Zhang G.Q."/>
            <person name="Zhang D."/>
            <person name="Liu X.D."/>
            <person name="Xu X.Y."/>
            <person name="Sun W.H."/>
            <person name="Yu X."/>
            <person name="Zhu X."/>
            <person name="Wang Z.W."/>
            <person name="Zhao X."/>
            <person name="Zhong W.Y."/>
            <person name="Chen H."/>
            <person name="Yin W.L."/>
            <person name="Huang T."/>
            <person name="Niu S.C."/>
            <person name="Liu Z.J."/>
        </authorList>
    </citation>
    <scope>NUCLEOTIDE SEQUENCE [LARGE SCALE GENOMIC DNA]</scope>
    <source>
        <strain evidence="2">Lindl</strain>
    </source>
</reference>
<dbReference type="AlphaFoldDB" id="A0AAV7GAY4"/>
<accession>A0AAV7GAY4</accession>
<dbReference type="EMBL" id="JAGFBR010000016">
    <property type="protein sequence ID" value="KAH0452962.1"/>
    <property type="molecule type" value="Genomic_DNA"/>
</dbReference>
<keyword evidence="3" id="KW-1185">Reference proteome</keyword>
<evidence type="ECO:0000256" key="1">
    <source>
        <dbReference type="SAM" id="MobiDB-lite"/>
    </source>
</evidence>
<organism evidence="2 3">
    <name type="scientific">Dendrobium chrysotoxum</name>
    <name type="common">Orchid</name>
    <dbReference type="NCBI Taxonomy" id="161865"/>
    <lineage>
        <taxon>Eukaryota</taxon>
        <taxon>Viridiplantae</taxon>
        <taxon>Streptophyta</taxon>
        <taxon>Embryophyta</taxon>
        <taxon>Tracheophyta</taxon>
        <taxon>Spermatophyta</taxon>
        <taxon>Magnoliopsida</taxon>
        <taxon>Liliopsida</taxon>
        <taxon>Asparagales</taxon>
        <taxon>Orchidaceae</taxon>
        <taxon>Epidendroideae</taxon>
        <taxon>Malaxideae</taxon>
        <taxon>Dendrobiinae</taxon>
        <taxon>Dendrobium</taxon>
    </lineage>
</organism>
<protein>
    <submittedName>
        <fullName evidence="2">Uncharacterized protein</fullName>
    </submittedName>
</protein>